<evidence type="ECO:0000313" key="1">
    <source>
        <dbReference type="EMBL" id="RKD32387.1"/>
    </source>
</evidence>
<organism evidence="1 2">
    <name type="scientific">Lacrimispora algidixylanolytica</name>
    <dbReference type="NCBI Taxonomy" id="94868"/>
    <lineage>
        <taxon>Bacteria</taxon>
        <taxon>Bacillati</taxon>
        <taxon>Bacillota</taxon>
        <taxon>Clostridia</taxon>
        <taxon>Lachnospirales</taxon>
        <taxon>Lachnospiraceae</taxon>
        <taxon>Lacrimispora</taxon>
    </lineage>
</organism>
<keyword evidence="2" id="KW-1185">Reference proteome</keyword>
<name>A0A419T497_9FIRM</name>
<dbReference type="Proteomes" id="UP000284277">
    <property type="component" value="Unassembled WGS sequence"/>
</dbReference>
<dbReference type="EMBL" id="MCIA01000012">
    <property type="protein sequence ID" value="RKD32387.1"/>
    <property type="molecule type" value="Genomic_DNA"/>
</dbReference>
<protein>
    <submittedName>
        <fullName evidence="1">Uncharacterized protein</fullName>
    </submittedName>
</protein>
<accession>A0A419T497</accession>
<dbReference type="AlphaFoldDB" id="A0A419T497"/>
<gene>
    <name evidence="1" type="ORF">BET01_03315</name>
</gene>
<evidence type="ECO:0000313" key="2">
    <source>
        <dbReference type="Proteomes" id="UP000284277"/>
    </source>
</evidence>
<sequence>MKGRDTMNIFEHKSSFLGRQEVEYSGDSLLSLLRLAKQIRQRLGTQDYLLDCYLSLFFEGVSTILTYEAASDGFMGCGEFQSLCLHVLDGTEPDSPHPLYHQILETYEAQRKRLSFQENNTQLYMLLVFLEDELQAYATECFVKEQVKIIDDVIDFFRQKEFYNQISQIVGEPFMEELNLRLKKRFLLAPIAVVFAQGFTDELIDRLRCRDPETSKQIFQLMMDVL</sequence>
<proteinExistence type="predicted"/>
<comment type="caution">
    <text evidence="1">The sequence shown here is derived from an EMBL/GenBank/DDBJ whole genome shotgun (WGS) entry which is preliminary data.</text>
</comment>
<reference evidence="1 2" key="1">
    <citation type="submission" date="2016-08" db="EMBL/GenBank/DDBJ databases">
        <title>A new outlook on sporulation: Clostridium algidixylanolyticum.</title>
        <authorList>
            <person name="Poppleton D.I."/>
            <person name="Gribaldo S."/>
        </authorList>
    </citation>
    <scope>NUCLEOTIDE SEQUENCE [LARGE SCALE GENOMIC DNA]</scope>
    <source>
        <strain evidence="1 2">SPL73</strain>
    </source>
</reference>